<evidence type="ECO:0000256" key="5">
    <source>
        <dbReference type="ARBA" id="ARBA00023004"/>
    </source>
</evidence>
<reference evidence="7 8" key="1">
    <citation type="submission" date="2024-08" db="EMBL/GenBank/DDBJ databases">
        <title>Insights into the chromosomal genome structure of Flemingia macrophylla.</title>
        <authorList>
            <person name="Ding Y."/>
            <person name="Zhao Y."/>
            <person name="Bi W."/>
            <person name="Wu M."/>
            <person name="Zhao G."/>
            <person name="Gong Y."/>
            <person name="Li W."/>
            <person name="Zhang P."/>
        </authorList>
    </citation>
    <scope>NUCLEOTIDE SEQUENCE [LARGE SCALE GENOMIC DNA]</scope>
    <source>
        <strain evidence="7">DYQJB</strain>
        <tissue evidence="7">Leaf</tissue>
    </source>
</reference>
<comment type="similarity">
    <text evidence="1">Belongs to the iron/ascorbate-dependent oxidoreductase family.</text>
</comment>
<dbReference type="GO" id="GO:0031418">
    <property type="term" value="F:L-ascorbic acid binding"/>
    <property type="evidence" value="ECO:0007669"/>
    <property type="project" value="UniProtKB-KW"/>
</dbReference>
<organism evidence="7 8">
    <name type="scientific">Flemingia macrophylla</name>
    <dbReference type="NCBI Taxonomy" id="520843"/>
    <lineage>
        <taxon>Eukaryota</taxon>
        <taxon>Viridiplantae</taxon>
        <taxon>Streptophyta</taxon>
        <taxon>Embryophyta</taxon>
        <taxon>Tracheophyta</taxon>
        <taxon>Spermatophyta</taxon>
        <taxon>Magnoliopsida</taxon>
        <taxon>eudicotyledons</taxon>
        <taxon>Gunneridae</taxon>
        <taxon>Pentapetalae</taxon>
        <taxon>rosids</taxon>
        <taxon>fabids</taxon>
        <taxon>Fabales</taxon>
        <taxon>Fabaceae</taxon>
        <taxon>Papilionoideae</taxon>
        <taxon>50 kb inversion clade</taxon>
        <taxon>NPAAA clade</taxon>
        <taxon>indigoferoid/millettioid clade</taxon>
        <taxon>Phaseoleae</taxon>
        <taxon>Flemingia</taxon>
    </lineage>
</organism>
<feature type="domain" description="Fe2OG dioxygenase" evidence="6">
    <location>
        <begin position="464"/>
        <end position="564"/>
    </location>
</feature>
<keyword evidence="5" id="KW-0408">Iron</keyword>
<dbReference type="InterPro" id="IPR027443">
    <property type="entry name" value="IPNS-like_sf"/>
</dbReference>
<dbReference type="PANTHER" id="PTHR47991">
    <property type="entry name" value="OXOGLUTARATE/IRON-DEPENDENT DIOXYGENASE"/>
    <property type="match status" value="1"/>
</dbReference>
<keyword evidence="4" id="KW-0560">Oxidoreductase</keyword>
<evidence type="ECO:0000256" key="2">
    <source>
        <dbReference type="ARBA" id="ARBA00022723"/>
    </source>
</evidence>
<dbReference type="EMBL" id="JBGMDY010000001">
    <property type="protein sequence ID" value="KAL2349078.1"/>
    <property type="molecule type" value="Genomic_DNA"/>
</dbReference>
<sequence>MIKFGSSLLVPSVQELAKQPITKVPDRYLRPNEDDSPVIFDTTSLPQIPIIDLIKLLSEDANELERLDHACKKMGVFPGVQDFFSLPTEEKKPFWQTPEDSEGYGHMHVRAEDQKLDWSDMCIAHTLPLHIRNPQLIPCFPQLFRESLENYSLEMKKLCITMIERMTKALKIDPNEVLELFKNLSQSIKWNYYSPCPQPENVIGLKPHADVGAITILLQVNETEGLQIKNEGKWIPVKPIADAFLINVGNTLEIKPKKRIQYPNTMIKFGSSLSVPSVQELAKQPITKVPEQYLRPNEDSPVICDTTSLPQIPIIDLSKLLSEDANELEKLDLACKEWGFFQLINHGVNPTLVENVKKGVQEFFSLPMEEKKPFWQTPEDSEGYGQMFVGSDDQKLDWADMLIVHTLPLHIRNPRLIPRFPQPFRENLENYSLELGKLCITIIERMTKALKIDPNEVLELFENLSQAMRWNYYPPCPQPENVIGIEPHSDAGALTILLQLNETEGLQIKNEGKWIPVKPIADAFVINVGDTLEILTNGIYPSIEHRATINSIKERISIATFHRPPKDKVIGEKPKGRSLLDLVRIQNEIDE</sequence>
<dbReference type="InterPro" id="IPR005123">
    <property type="entry name" value="Oxoglu/Fe-dep_dioxygenase_dom"/>
</dbReference>
<dbReference type="PROSITE" id="PS51471">
    <property type="entry name" value="FE2OG_OXY"/>
    <property type="match status" value="2"/>
</dbReference>
<dbReference type="InterPro" id="IPR026992">
    <property type="entry name" value="DIOX_N"/>
</dbReference>
<dbReference type="InterPro" id="IPR050295">
    <property type="entry name" value="Plant_2OG-oxidoreductases"/>
</dbReference>
<keyword evidence="8" id="KW-1185">Reference proteome</keyword>
<dbReference type="Pfam" id="PF14226">
    <property type="entry name" value="DIOX_N"/>
    <property type="match status" value="2"/>
</dbReference>
<evidence type="ECO:0000256" key="4">
    <source>
        <dbReference type="ARBA" id="ARBA00023002"/>
    </source>
</evidence>
<proteinExistence type="inferred from homology"/>
<comment type="caution">
    <text evidence="7">The sequence shown here is derived from an EMBL/GenBank/DDBJ whole genome shotgun (WGS) entry which is preliminary data.</text>
</comment>
<evidence type="ECO:0000256" key="1">
    <source>
        <dbReference type="ARBA" id="ARBA00008056"/>
    </source>
</evidence>
<dbReference type="GO" id="GO:0046872">
    <property type="term" value="F:metal ion binding"/>
    <property type="evidence" value="ECO:0007669"/>
    <property type="project" value="UniProtKB-KW"/>
</dbReference>
<keyword evidence="3" id="KW-0847">Vitamin C</keyword>
<dbReference type="Gene3D" id="2.60.120.330">
    <property type="entry name" value="B-lactam Antibiotic, Isopenicillin N Synthase, Chain"/>
    <property type="match status" value="2"/>
</dbReference>
<dbReference type="InterPro" id="IPR044861">
    <property type="entry name" value="IPNS-like_FE2OG_OXY"/>
</dbReference>
<dbReference type="GO" id="GO:0016491">
    <property type="term" value="F:oxidoreductase activity"/>
    <property type="evidence" value="ECO:0007669"/>
    <property type="project" value="UniProtKB-KW"/>
</dbReference>
<evidence type="ECO:0000313" key="7">
    <source>
        <dbReference type="EMBL" id="KAL2349078.1"/>
    </source>
</evidence>
<keyword evidence="2" id="KW-0479">Metal-binding</keyword>
<accession>A0ABD1NLS6</accession>
<dbReference type="Pfam" id="PF03171">
    <property type="entry name" value="2OG-FeII_Oxy"/>
    <property type="match status" value="2"/>
</dbReference>
<name>A0ABD1NLS6_9FABA</name>
<evidence type="ECO:0000313" key="8">
    <source>
        <dbReference type="Proteomes" id="UP001603857"/>
    </source>
</evidence>
<dbReference type="SUPFAM" id="SSF51197">
    <property type="entry name" value="Clavaminate synthase-like"/>
    <property type="match status" value="2"/>
</dbReference>
<dbReference type="FunFam" id="2.60.120.330:FF:000001">
    <property type="entry name" value="Protein SRG1"/>
    <property type="match status" value="2"/>
</dbReference>
<evidence type="ECO:0000256" key="3">
    <source>
        <dbReference type="ARBA" id="ARBA00022896"/>
    </source>
</evidence>
<gene>
    <name evidence="7" type="ORF">Fmac_003078</name>
</gene>
<protein>
    <recommendedName>
        <fullName evidence="6">Fe2OG dioxygenase domain-containing protein</fullName>
    </recommendedName>
</protein>
<evidence type="ECO:0000259" key="6">
    <source>
        <dbReference type="PROSITE" id="PS51471"/>
    </source>
</evidence>
<feature type="domain" description="Fe2OG dioxygenase" evidence="6">
    <location>
        <begin position="184"/>
        <end position="378"/>
    </location>
</feature>
<dbReference type="AlphaFoldDB" id="A0ABD1NLS6"/>
<dbReference type="Proteomes" id="UP001603857">
    <property type="component" value="Unassembled WGS sequence"/>
</dbReference>